<reference evidence="1 2" key="1">
    <citation type="submission" date="2023-09" db="EMBL/GenBank/DDBJ databases">
        <title>Novel taxa isolated from Blanes Bay.</title>
        <authorList>
            <person name="Rey-Velasco X."/>
            <person name="Lucena T."/>
        </authorList>
    </citation>
    <scope>NUCLEOTIDE SEQUENCE [LARGE SCALE GENOMIC DNA]</scope>
    <source>
        <strain evidence="1 2">S334</strain>
    </source>
</reference>
<accession>A0ABU3L2Z4</accession>
<dbReference type="RefSeq" id="WP_314012697.1">
    <property type="nucleotide sequence ID" value="NZ_JAVTTP010000001.1"/>
</dbReference>
<evidence type="ECO:0000313" key="2">
    <source>
        <dbReference type="Proteomes" id="UP001250656"/>
    </source>
</evidence>
<name>A0ABU3L2Z4_9FLAO</name>
<protein>
    <submittedName>
        <fullName evidence="1">Uncharacterized protein</fullName>
    </submittedName>
</protein>
<gene>
    <name evidence="1" type="ORF">RQM65_03195</name>
</gene>
<keyword evidence="2" id="KW-1185">Reference proteome</keyword>
<evidence type="ECO:0000313" key="1">
    <source>
        <dbReference type="EMBL" id="MDT7827671.1"/>
    </source>
</evidence>
<comment type="caution">
    <text evidence="1">The sequence shown here is derived from an EMBL/GenBank/DDBJ whole genome shotgun (WGS) entry which is preliminary data.</text>
</comment>
<dbReference type="EMBL" id="JAVTTP010000001">
    <property type="protein sequence ID" value="MDT7827671.1"/>
    <property type="molecule type" value="Genomic_DNA"/>
</dbReference>
<dbReference type="Proteomes" id="UP001250656">
    <property type="component" value="Unassembled WGS sequence"/>
</dbReference>
<proteinExistence type="predicted"/>
<sequence>MQSKDAIESLIQELQLLYDNCEDTNQKPYYSKLALLELCGWLEAVQDEIALNYGQSKLAEEKNLEFLEKTIVGKTFGFDYKSQFRPMLIKIIGLTRVETIENELKTQGTFPILVSQLGSLYSLRNSAAHTTIAGVMPTYNAPSTMLTYLNSLHPILSKLEEKLNEI</sequence>
<organism evidence="1 2">
    <name type="scientific">Pricia mediterranea</name>
    <dbReference type="NCBI Taxonomy" id="3076079"/>
    <lineage>
        <taxon>Bacteria</taxon>
        <taxon>Pseudomonadati</taxon>
        <taxon>Bacteroidota</taxon>
        <taxon>Flavobacteriia</taxon>
        <taxon>Flavobacteriales</taxon>
        <taxon>Flavobacteriaceae</taxon>
        <taxon>Pricia</taxon>
    </lineage>
</organism>